<dbReference type="OrthoDB" id="9812433at2"/>
<keyword evidence="3" id="KW-0812">Transmembrane</keyword>
<organism evidence="4 5">
    <name type="scientific">Actinomyces oris</name>
    <dbReference type="NCBI Taxonomy" id="544580"/>
    <lineage>
        <taxon>Bacteria</taxon>
        <taxon>Bacillati</taxon>
        <taxon>Actinomycetota</taxon>
        <taxon>Actinomycetes</taxon>
        <taxon>Actinomycetales</taxon>
        <taxon>Actinomycetaceae</taxon>
        <taxon>Actinomyces</taxon>
    </lineage>
</organism>
<protein>
    <submittedName>
        <fullName evidence="4">Uncharacterized protein</fullName>
    </submittedName>
</protein>
<accession>A0A1Q8VJL9</accession>
<dbReference type="Gene3D" id="3.40.50.300">
    <property type="entry name" value="P-loop containing nucleotide triphosphate hydrolases"/>
    <property type="match status" value="1"/>
</dbReference>
<dbReference type="PANTHER" id="PTHR32309">
    <property type="entry name" value="TYROSINE-PROTEIN KINASE"/>
    <property type="match status" value="1"/>
</dbReference>
<dbReference type="AlphaFoldDB" id="A0A1Q8VJL9"/>
<gene>
    <name evidence="4" type="ORF">BKH28_09835</name>
</gene>
<name>A0A1Q8VJL9_9ACTO</name>
<dbReference type="PANTHER" id="PTHR32309:SF13">
    <property type="entry name" value="FERRIC ENTEROBACTIN TRANSPORT PROTEIN FEPE"/>
    <property type="match status" value="1"/>
</dbReference>
<reference evidence="4 5" key="1">
    <citation type="submission" date="2016-12" db="EMBL/GenBank/DDBJ databases">
        <title>Genomic comparison of strains in the 'Actinomyces naeslundii' group.</title>
        <authorList>
            <person name="Mughal S.R."/>
            <person name="Do T."/>
            <person name="Gilbert S.C."/>
            <person name="Witherden E.A."/>
            <person name="Didelot X."/>
            <person name="Beighton D."/>
        </authorList>
    </citation>
    <scope>NUCLEOTIDE SEQUENCE [LARGE SCALE GENOMIC DNA]</scope>
    <source>
        <strain evidence="4 5">P6N</strain>
    </source>
</reference>
<dbReference type="Proteomes" id="UP000186394">
    <property type="component" value="Unassembled WGS sequence"/>
</dbReference>
<comment type="caution">
    <text evidence="4">The sequence shown here is derived from an EMBL/GenBank/DDBJ whole genome shotgun (WGS) entry which is preliminary data.</text>
</comment>
<evidence type="ECO:0000256" key="2">
    <source>
        <dbReference type="ARBA" id="ARBA00022840"/>
    </source>
</evidence>
<evidence type="ECO:0000313" key="4">
    <source>
        <dbReference type="EMBL" id="OLO48294.1"/>
    </source>
</evidence>
<evidence type="ECO:0000256" key="1">
    <source>
        <dbReference type="ARBA" id="ARBA00022741"/>
    </source>
</evidence>
<dbReference type="InterPro" id="IPR005702">
    <property type="entry name" value="Wzc-like_C"/>
</dbReference>
<dbReference type="InterPro" id="IPR050445">
    <property type="entry name" value="Bact_polysacc_biosynth/exp"/>
</dbReference>
<sequence length="453" mass="46739">MAGDMRMTLEDLLQLTRRRLGSLALAVMICVLFSIVFAFVSPSSYTANAQAYLHVEVGGDPAENTQSHYNAAQLAGMKADAVVPVFTSEAVAQRVVDSLKLDVTPEELASSVYAARTPETVSVQVSVKASSARQAQILADEVIRQAAAEVEELEGADSPVRISLLSSAELASATRSPALVTCVAVGLLAGLVLGYVWILVQELLDKSLKGPEDVREALTAPVLGVLPKDPSSLRLGRGVRAEVEERLRATRTNLLHALSHGARQVVVVTSAGPQEGASETAAGLARVLALSGHRVVLVGGDLRSPSTVGAQGGPGLAEVLAGSARLSQVLVEGEVAGLELLPAGEMPENPSELLGGRNMSDLLQHLASDRIVVIDAPPVCRFTDAVVLAACAGGVLLVARAGRTTAEGLREAALAVGQGGGHMLGVVLTNVSDVGRGGQGIQVGATHAERATV</sequence>
<keyword evidence="1" id="KW-0547">Nucleotide-binding</keyword>
<dbReference type="InterPro" id="IPR027417">
    <property type="entry name" value="P-loop_NTPase"/>
</dbReference>
<keyword evidence="3" id="KW-0472">Membrane</keyword>
<dbReference type="GO" id="GO:0005524">
    <property type="term" value="F:ATP binding"/>
    <property type="evidence" value="ECO:0007669"/>
    <property type="project" value="UniProtKB-KW"/>
</dbReference>
<evidence type="ECO:0000313" key="5">
    <source>
        <dbReference type="Proteomes" id="UP000186394"/>
    </source>
</evidence>
<dbReference type="EMBL" id="MSKL01000025">
    <property type="protein sequence ID" value="OLO48294.1"/>
    <property type="molecule type" value="Genomic_DNA"/>
</dbReference>
<dbReference type="SUPFAM" id="SSF52540">
    <property type="entry name" value="P-loop containing nucleoside triphosphate hydrolases"/>
    <property type="match status" value="1"/>
</dbReference>
<feature type="transmembrane region" description="Helical" evidence="3">
    <location>
        <begin position="178"/>
        <end position="200"/>
    </location>
</feature>
<keyword evidence="3" id="KW-1133">Transmembrane helix</keyword>
<dbReference type="NCBIfam" id="TIGR01007">
    <property type="entry name" value="eps_fam"/>
    <property type="match status" value="1"/>
</dbReference>
<keyword evidence="2" id="KW-0067">ATP-binding</keyword>
<dbReference type="CDD" id="cd05387">
    <property type="entry name" value="BY-kinase"/>
    <property type="match status" value="1"/>
</dbReference>
<proteinExistence type="predicted"/>
<evidence type="ECO:0000256" key="3">
    <source>
        <dbReference type="SAM" id="Phobius"/>
    </source>
</evidence>
<feature type="transmembrane region" description="Helical" evidence="3">
    <location>
        <begin position="20"/>
        <end position="40"/>
    </location>
</feature>